<gene>
    <name evidence="2" type="ORF">BECKLFY1418C_GA0070996_10647</name>
</gene>
<dbReference type="AlphaFoldDB" id="A0A450WS45"/>
<keyword evidence="1" id="KW-1133">Transmembrane helix</keyword>
<evidence type="ECO:0000313" key="2">
    <source>
        <dbReference type="EMBL" id="VFK19840.1"/>
    </source>
</evidence>
<sequence>MGHPGALHRCVQVMVFFFDSVFGLGLFINGGIRRLEIGLELFLQILGSSSALTGGLGKRSGWASRPAMISWSRDTILLSALGNRITATSWGC</sequence>
<accession>A0A450WS45</accession>
<dbReference type="EMBL" id="CAADFN010000064">
    <property type="protein sequence ID" value="VFK19840.1"/>
    <property type="molecule type" value="Genomic_DNA"/>
</dbReference>
<keyword evidence="1" id="KW-0472">Membrane</keyword>
<proteinExistence type="predicted"/>
<organism evidence="2">
    <name type="scientific">Candidatus Kentrum sp. LFY</name>
    <dbReference type="NCBI Taxonomy" id="2126342"/>
    <lineage>
        <taxon>Bacteria</taxon>
        <taxon>Pseudomonadati</taxon>
        <taxon>Pseudomonadota</taxon>
        <taxon>Gammaproteobacteria</taxon>
        <taxon>Candidatus Kentrum</taxon>
    </lineage>
</organism>
<protein>
    <submittedName>
        <fullName evidence="2">Uncharacterized protein</fullName>
    </submittedName>
</protein>
<reference evidence="2" key="1">
    <citation type="submission" date="2019-02" db="EMBL/GenBank/DDBJ databases">
        <authorList>
            <person name="Gruber-Vodicka R. H."/>
            <person name="Seah K. B. B."/>
        </authorList>
    </citation>
    <scope>NUCLEOTIDE SEQUENCE</scope>
    <source>
        <strain evidence="2">BECK_BY7</strain>
    </source>
</reference>
<name>A0A450WS45_9GAMM</name>
<keyword evidence="1" id="KW-0812">Transmembrane</keyword>
<feature type="transmembrane region" description="Helical" evidence="1">
    <location>
        <begin position="6"/>
        <end position="28"/>
    </location>
</feature>
<evidence type="ECO:0000256" key="1">
    <source>
        <dbReference type="SAM" id="Phobius"/>
    </source>
</evidence>